<dbReference type="GO" id="GO:0003677">
    <property type="term" value="F:DNA binding"/>
    <property type="evidence" value="ECO:0007669"/>
    <property type="project" value="UniProtKB-KW"/>
</dbReference>
<dbReference type="PROSITE" id="PS50949">
    <property type="entry name" value="HTH_GNTR"/>
    <property type="match status" value="1"/>
</dbReference>
<feature type="domain" description="HTH gntR-type" evidence="4">
    <location>
        <begin position="61"/>
        <end position="128"/>
    </location>
</feature>
<dbReference type="InterPro" id="IPR000524">
    <property type="entry name" value="Tscrpt_reg_HTH_GntR"/>
</dbReference>
<evidence type="ECO:0000313" key="6">
    <source>
        <dbReference type="Proteomes" id="UP000000270"/>
    </source>
</evidence>
<dbReference type="STRING" id="438753.AZC_0770"/>
<dbReference type="KEGG" id="azc:AZC_0770"/>
<accession>A8IQD9</accession>
<proteinExistence type="predicted"/>
<reference evidence="5 6" key="3">
    <citation type="journal article" date="2008" name="BMC Genomics">
        <title>The genome of the versatile nitrogen fixer Azorhizobium caulinodans ORS571.</title>
        <authorList>
            <person name="Lee KB."/>
            <person name="Backer P.D."/>
            <person name="Aono T."/>
            <person name="Liu CT."/>
            <person name="Suzuki S."/>
            <person name="Suzuki T."/>
            <person name="Kaneko T."/>
            <person name="Yamada M."/>
            <person name="Tabata S."/>
            <person name="Kupfer D.M."/>
            <person name="Najar F.Z."/>
            <person name="Wiley G.B."/>
            <person name="Roe B."/>
            <person name="Binnewies T.T."/>
            <person name="Ussery D.W."/>
            <person name="D'Haeze W."/>
            <person name="Herder J.D."/>
            <person name="Gevers D."/>
            <person name="Vereecke D."/>
            <person name="Holsters M."/>
            <person name="Oyaizu H."/>
        </authorList>
    </citation>
    <scope>NUCLEOTIDE SEQUENCE [LARGE SCALE GENOMIC DNA]</scope>
    <source>
        <strain evidence="6">ATCC 43989 / DSM 5975 / JCM 20966 / LMG 6465 / NBRC 14845 / NCIMB 13405 / ORS 571</strain>
    </source>
</reference>
<dbReference type="GO" id="GO:0003700">
    <property type="term" value="F:DNA-binding transcription factor activity"/>
    <property type="evidence" value="ECO:0007669"/>
    <property type="project" value="InterPro"/>
</dbReference>
<sequence length="275" mass="31043">MTQNGFVNIFWGPCRAFRAWRAVFRVELSLLRMDPRRRSDSTEKGAAAANDAAAPVSAAPGTVTMQLYHRLREDIIRGALAPGQKLKIDELCRSYEVGSSPLREALNLLTSFGFVERLEQRGFQVKPISADEYDDIVRCRCWIEERALREAIAHGDGAWEEDVTLALFRLDRAARVRHAAIDPEWEKLHHAFHMTLLAPCGSSILMEYCEHLFTQSIRYRQIAGLLELSVRDPQAEHAEIAKAVLERDADAAVALLCAHYRRTQDALKEKLFAAG</sequence>
<keyword evidence="1" id="KW-0805">Transcription regulation</keyword>
<dbReference type="HOGENOM" id="CLU_017584_5_3_5"/>
<keyword evidence="3" id="KW-0804">Transcription</keyword>
<dbReference type="SMART" id="SM00895">
    <property type="entry name" value="FCD"/>
    <property type="match status" value="1"/>
</dbReference>
<reference evidence="5 6" key="5">
    <citation type="journal article" date="2010" name="Appl. Environ. Microbiol.">
        <title>phrR-like gene praR of Azorhizobium caulinodans ORS571 is essential for symbiosis with Sesbania rostrata and is involved in expression of reb genes.</title>
        <authorList>
            <person name="Akiba N."/>
            <person name="Aono T."/>
            <person name="Toyazaki H."/>
            <person name="Sato S."/>
            <person name="Oyaizu H."/>
        </authorList>
    </citation>
    <scope>NUCLEOTIDE SEQUENCE [LARGE SCALE GENOMIC DNA]</scope>
    <source>
        <strain evidence="6">ATCC 43989 / DSM 5975 / JCM 20966 / LMG 6465 / NBRC 14845 / NCIMB 13405 / ORS 571</strain>
    </source>
</reference>
<dbReference type="AlphaFoldDB" id="A8IQD9"/>
<dbReference type="Gene3D" id="1.10.10.10">
    <property type="entry name" value="Winged helix-like DNA-binding domain superfamily/Winged helix DNA-binding domain"/>
    <property type="match status" value="1"/>
</dbReference>
<dbReference type="SUPFAM" id="SSF46785">
    <property type="entry name" value="Winged helix' DNA-binding domain"/>
    <property type="match status" value="1"/>
</dbReference>
<dbReference type="CDD" id="cd07377">
    <property type="entry name" value="WHTH_GntR"/>
    <property type="match status" value="1"/>
</dbReference>
<dbReference type="InterPro" id="IPR011711">
    <property type="entry name" value="GntR_C"/>
</dbReference>
<evidence type="ECO:0000256" key="3">
    <source>
        <dbReference type="ARBA" id="ARBA00023163"/>
    </source>
</evidence>
<dbReference type="Gene3D" id="1.20.120.530">
    <property type="entry name" value="GntR ligand-binding domain-like"/>
    <property type="match status" value="1"/>
</dbReference>
<reference evidence="5 6" key="6">
    <citation type="journal article" date="2011" name="Appl. Environ. Microbiol.">
        <title>Involvement of the azorhizobial chromosome partition gene (parA) in the onset of bacteroid differentiation during Sesbania rostrata stem nodule development.</title>
        <authorList>
            <person name="Liu CT."/>
            <person name="Lee KB."/>
            <person name="Wang YS."/>
            <person name="Peng MH."/>
            <person name="Lee KT."/>
            <person name="Suzuki S."/>
            <person name="Suzuki T."/>
            <person name="Oyaizu H."/>
        </authorList>
    </citation>
    <scope>NUCLEOTIDE SEQUENCE [LARGE SCALE GENOMIC DNA]</scope>
    <source>
        <strain evidence="6">ATCC 43989 / DSM 5975 / JCM 20966 / LMG 6465 / NBRC 14845 / NCIMB 13405 / ORS 571</strain>
    </source>
</reference>
<evidence type="ECO:0000259" key="4">
    <source>
        <dbReference type="PROSITE" id="PS50949"/>
    </source>
</evidence>
<gene>
    <name evidence="5" type="primary">gntR</name>
    <name evidence="5" type="ordered locus">AZC_0770</name>
</gene>
<dbReference type="Proteomes" id="UP000000270">
    <property type="component" value="Chromosome"/>
</dbReference>
<dbReference type="PANTHER" id="PTHR43537">
    <property type="entry name" value="TRANSCRIPTIONAL REGULATOR, GNTR FAMILY"/>
    <property type="match status" value="1"/>
</dbReference>
<reference evidence="5 6" key="1">
    <citation type="journal article" date="2007" name="Appl. Environ. Microbiol.">
        <title>Rhizobial factors required for stem nodule maturation and maintenance in Sesbania rostrata-Azorhizobium caulinodans ORS571 symbiosis.</title>
        <authorList>
            <person name="Suzuki S."/>
            <person name="Aono T."/>
            <person name="Lee KB."/>
            <person name="Suzuki T."/>
            <person name="Liu CT."/>
            <person name="Miwa H."/>
            <person name="Wakao S."/>
            <person name="Iki T."/>
            <person name="Oyaizu H."/>
        </authorList>
    </citation>
    <scope>NUCLEOTIDE SEQUENCE [LARGE SCALE GENOMIC DNA]</scope>
    <source>
        <strain evidence="6">ATCC 43989 / DSM 5975 / JCM 20966 / LMG 6465 / NBRC 14845 / NCIMB 13405 / ORS 571</strain>
    </source>
</reference>
<dbReference type="Pfam" id="PF00392">
    <property type="entry name" value="GntR"/>
    <property type="match status" value="1"/>
</dbReference>
<protein>
    <submittedName>
        <fullName evidence="5">Regulatory protein</fullName>
    </submittedName>
</protein>
<keyword evidence="6" id="KW-1185">Reference proteome</keyword>
<dbReference type="Pfam" id="PF07729">
    <property type="entry name" value="FCD"/>
    <property type="match status" value="1"/>
</dbReference>
<evidence type="ECO:0000256" key="2">
    <source>
        <dbReference type="ARBA" id="ARBA00023125"/>
    </source>
</evidence>
<evidence type="ECO:0000313" key="5">
    <source>
        <dbReference type="EMBL" id="BAF86768.1"/>
    </source>
</evidence>
<dbReference type="SUPFAM" id="SSF48008">
    <property type="entry name" value="GntR ligand-binding domain-like"/>
    <property type="match status" value="1"/>
</dbReference>
<keyword evidence="2" id="KW-0238">DNA-binding</keyword>
<dbReference type="PANTHER" id="PTHR43537:SF20">
    <property type="entry name" value="HTH-TYPE TRANSCRIPTIONAL REPRESSOR GLAR"/>
    <property type="match status" value="1"/>
</dbReference>
<dbReference type="SMART" id="SM00345">
    <property type="entry name" value="HTH_GNTR"/>
    <property type="match status" value="1"/>
</dbReference>
<dbReference type="InterPro" id="IPR008920">
    <property type="entry name" value="TF_FadR/GntR_C"/>
</dbReference>
<organism evidence="5 6">
    <name type="scientific">Azorhizobium caulinodans (strain ATCC 43989 / DSM 5975 / JCM 20966 / LMG 6465 / NBRC 14845 / NCIMB 13405 / ORS 571)</name>
    <dbReference type="NCBI Taxonomy" id="438753"/>
    <lineage>
        <taxon>Bacteria</taxon>
        <taxon>Pseudomonadati</taxon>
        <taxon>Pseudomonadota</taxon>
        <taxon>Alphaproteobacteria</taxon>
        <taxon>Hyphomicrobiales</taxon>
        <taxon>Xanthobacteraceae</taxon>
        <taxon>Azorhizobium</taxon>
    </lineage>
</organism>
<reference evidence="6" key="2">
    <citation type="submission" date="2007-04" db="EMBL/GenBank/DDBJ databases">
        <title>Complete genome sequence of the nitrogen-fixing bacterium Azorhizobium caulinodans ORS571.</title>
        <authorList>
            <person name="Lee K.B."/>
            <person name="Backer P.D."/>
            <person name="Aono T."/>
            <person name="Liu C.T."/>
            <person name="Suzuki S."/>
            <person name="Suzuki T."/>
            <person name="Kaneko T."/>
            <person name="Yamada M."/>
            <person name="Tabata S."/>
            <person name="Kupfer D.M."/>
            <person name="Najar F.Z."/>
            <person name="Wiley G.B."/>
            <person name="Roe B."/>
            <person name="Binnewies T."/>
            <person name="Ussery D."/>
            <person name="Vereecke D."/>
            <person name="Gevers D."/>
            <person name="Holsters M."/>
            <person name="Oyaizu H."/>
        </authorList>
    </citation>
    <scope>NUCLEOTIDE SEQUENCE [LARGE SCALE GENOMIC DNA]</scope>
    <source>
        <strain evidence="6">ATCC 43989 / DSM 5975 / JCM 20966 / LMG 6465 / NBRC 14845 / NCIMB 13405 / ORS 571</strain>
    </source>
</reference>
<reference evidence="5 6" key="4">
    <citation type="journal article" date="2009" name="Appl. Environ. Microbiol.">
        <title>Comparative genome-wide transcriptional profiling of Azorhizobium caulinodans ORS571 grown under free-living and symbiotic conditions.</title>
        <authorList>
            <person name="Tsukada S."/>
            <person name="Aono T."/>
            <person name="Akiba N."/>
            <person name="Lee KB."/>
            <person name="Liu CT."/>
            <person name="Toyazaki H."/>
            <person name="Oyaizu H."/>
        </authorList>
    </citation>
    <scope>NUCLEOTIDE SEQUENCE [LARGE SCALE GENOMIC DNA]</scope>
    <source>
        <strain evidence="6">ATCC 43989 / DSM 5975 / JCM 20966 / LMG 6465 / NBRC 14845 / NCIMB 13405 / ORS 571</strain>
    </source>
</reference>
<dbReference type="InterPro" id="IPR036388">
    <property type="entry name" value="WH-like_DNA-bd_sf"/>
</dbReference>
<dbReference type="EMBL" id="AP009384">
    <property type="protein sequence ID" value="BAF86768.1"/>
    <property type="molecule type" value="Genomic_DNA"/>
</dbReference>
<evidence type="ECO:0000256" key="1">
    <source>
        <dbReference type="ARBA" id="ARBA00023015"/>
    </source>
</evidence>
<dbReference type="eggNOG" id="COG1802">
    <property type="taxonomic scope" value="Bacteria"/>
</dbReference>
<dbReference type="InterPro" id="IPR036390">
    <property type="entry name" value="WH_DNA-bd_sf"/>
</dbReference>
<name>A8IQD9_AZOC5</name>